<protein>
    <submittedName>
        <fullName evidence="2">Uncharacterized protein</fullName>
    </submittedName>
</protein>
<reference evidence="2" key="1">
    <citation type="submission" date="2021-09" db="EMBL/GenBank/DDBJ databases">
        <title>Complete genome sequence and metabolic characterization of Streptomyces tanashiensis DSM 731 the producer of antibacterial Kalafungin and diverse secondary metabolites.</title>
        <authorList>
            <person name="Abbasi M.N."/>
            <person name="Anwar M.N."/>
            <person name="Alam K."/>
            <person name="Shoaib M."/>
            <person name="Lin Z."/>
            <person name="Hayat M."/>
            <person name="Ali M.I."/>
            <person name="Malik H.M.T."/>
            <person name="Ahmed I."/>
            <person name="Li A."/>
            <person name="Hailong Wang H."/>
            <person name="Zhang Y."/>
        </authorList>
    </citation>
    <scope>NUCLEOTIDE SEQUENCE</scope>
    <source>
        <strain evidence="2">Kala</strain>
    </source>
</reference>
<gene>
    <name evidence="2" type="ORF">LDH80_27370</name>
</gene>
<keyword evidence="3" id="KW-1185">Reference proteome</keyword>
<evidence type="ECO:0000256" key="1">
    <source>
        <dbReference type="SAM" id="Coils"/>
    </source>
</evidence>
<dbReference type="Proteomes" id="UP001164506">
    <property type="component" value="Chromosome"/>
</dbReference>
<accession>A0ABY6R991</accession>
<sequence length="138" mass="14469">MVEQAGPYLTAAVSAYGTAVLVRAQDAALDAAVEGTAGVGRRILDLVWRRRDGEERAALEAAVQEAAEEPEDADAAAALRQQIKRALREDAELVRELAALLPERGGVTVNVSGTRAIGARHIGIAATGDHTTIHPPQS</sequence>
<proteinExistence type="predicted"/>
<name>A0ABY6R991_9ACTN</name>
<keyword evidence="1" id="KW-0175">Coiled coil</keyword>
<evidence type="ECO:0000313" key="3">
    <source>
        <dbReference type="Proteomes" id="UP001164506"/>
    </source>
</evidence>
<dbReference type="EMBL" id="CP084204">
    <property type="protein sequence ID" value="UZX26645.1"/>
    <property type="molecule type" value="Genomic_DNA"/>
</dbReference>
<evidence type="ECO:0000313" key="2">
    <source>
        <dbReference type="EMBL" id="UZX26645.1"/>
    </source>
</evidence>
<feature type="coiled-coil region" evidence="1">
    <location>
        <begin position="49"/>
        <end position="96"/>
    </location>
</feature>
<organism evidence="2 3">
    <name type="scientific">Streptomyces tanashiensis</name>
    <dbReference type="NCBI Taxonomy" id="67367"/>
    <lineage>
        <taxon>Bacteria</taxon>
        <taxon>Bacillati</taxon>
        <taxon>Actinomycetota</taxon>
        <taxon>Actinomycetes</taxon>
        <taxon>Kitasatosporales</taxon>
        <taxon>Streptomycetaceae</taxon>
        <taxon>Streptomyces</taxon>
    </lineage>
</organism>